<dbReference type="RefSeq" id="WP_090257803.1">
    <property type="nucleotide sequence ID" value="NZ_FOIR01000001.1"/>
</dbReference>
<dbReference type="GO" id="GO:0055129">
    <property type="term" value="P:L-proline biosynthetic process"/>
    <property type="evidence" value="ECO:0007669"/>
    <property type="project" value="UniProtKB-UniPathway"/>
</dbReference>
<dbReference type="InterPro" id="IPR015424">
    <property type="entry name" value="PyrdxlP-dep_Trfase"/>
</dbReference>
<keyword evidence="6 8" id="KW-0663">Pyridoxal phosphate</keyword>
<dbReference type="InterPro" id="IPR010164">
    <property type="entry name" value="Orn_aminotrans"/>
</dbReference>
<dbReference type="FunFam" id="3.40.640.10:FF:000011">
    <property type="entry name" value="Ornithine aminotransferase"/>
    <property type="match status" value="1"/>
</dbReference>
<evidence type="ECO:0000256" key="4">
    <source>
        <dbReference type="ARBA" id="ARBA00022576"/>
    </source>
</evidence>
<dbReference type="GO" id="GO:0019544">
    <property type="term" value="P:L-arginine catabolic process to L-glutamate"/>
    <property type="evidence" value="ECO:0007669"/>
    <property type="project" value="TreeGrafter"/>
</dbReference>
<protein>
    <recommendedName>
        <fullName evidence="3">ornithine aminotransferase</fullName>
        <ecNumber evidence="3">2.6.1.13</ecNumber>
    </recommendedName>
    <alternativeName>
        <fullName evidence="7">Ornithine--oxo-acid aminotransferase</fullName>
    </alternativeName>
</protein>
<keyword evidence="4" id="KW-0032">Aminotransferase</keyword>
<dbReference type="PANTHER" id="PTHR11986:SF18">
    <property type="entry name" value="ORNITHINE AMINOTRANSFERASE, MITOCHONDRIAL"/>
    <property type="match status" value="1"/>
</dbReference>
<dbReference type="EMBL" id="FOIR01000001">
    <property type="protein sequence ID" value="SEW04336.1"/>
    <property type="molecule type" value="Genomic_DNA"/>
</dbReference>
<dbReference type="AlphaFoldDB" id="A0A1I0NSQ8"/>
<dbReference type="InterPro" id="IPR050103">
    <property type="entry name" value="Class-III_PLP-dep_AT"/>
</dbReference>
<evidence type="ECO:0000313" key="10">
    <source>
        <dbReference type="Proteomes" id="UP000199437"/>
    </source>
</evidence>
<dbReference type="GO" id="GO:0004587">
    <property type="term" value="F:ornithine aminotransferase activity"/>
    <property type="evidence" value="ECO:0007669"/>
    <property type="project" value="UniProtKB-EC"/>
</dbReference>
<name>A0A1I0NSQ8_9BACT</name>
<dbReference type="FunFam" id="3.90.1150.10:FF:000152">
    <property type="entry name" value="Ornithine aminotransferase"/>
    <property type="match status" value="2"/>
</dbReference>
<dbReference type="STRING" id="1267423.SAMN05216290_1418"/>
<evidence type="ECO:0000256" key="6">
    <source>
        <dbReference type="ARBA" id="ARBA00022898"/>
    </source>
</evidence>
<dbReference type="GO" id="GO:0010121">
    <property type="term" value="P:L-arginine catabolic process to proline via ornithine"/>
    <property type="evidence" value="ECO:0007669"/>
    <property type="project" value="TreeGrafter"/>
</dbReference>
<keyword evidence="10" id="KW-1185">Reference proteome</keyword>
<evidence type="ECO:0000256" key="1">
    <source>
        <dbReference type="ARBA" id="ARBA00001933"/>
    </source>
</evidence>
<dbReference type="Gene3D" id="3.90.1150.10">
    <property type="entry name" value="Aspartate Aminotransferase, domain 1"/>
    <property type="match status" value="1"/>
</dbReference>
<comment type="cofactor">
    <cofactor evidence="1">
        <name>pyridoxal 5'-phosphate</name>
        <dbReference type="ChEBI" id="CHEBI:597326"/>
    </cofactor>
</comment>
<dbReference type="Proteomes" id="UP000199437">
    <property type="component" value="Unassembled WGS sequence"/>
</dbReference>
<dbReference type="SUPFAM" id="SSF53383">
    <property type="entry name" value="PLP-dependent transferases"/>
    <property type="match status" value="1"/>
</dbReference>
<dbReference type="CDD" id="cd00610">
    <property type="entry name" value="OAT_like"/>
    <property type="match status" value="1"/>
</dbReference>
<dbReference type="GO" id="GO:0030170">
    <property type="term" value="F:pyridoxal phosphate binding"/>
    <property type="evidence" value="ECO:0007669"/>
    <property type="project" value="InterPro"/>
</dbReference>
<comment type="similarity">
    <text evidence="8">Belongs to the class-III pyridoxal-phosphate-dependent aminotransferase family.</text>
</comment>
<dbReference type="PIRSF" id="PIRSF000521">
    <property type="entry name" value="Transaminase_4ab_Lys_Orn"/>
    <property type="match status" value="1"/>
</dbReference>
<dbReference type="InterPro" id="IPR015421">
    <property type="entry name" value="PyrdxlP-dep_Trfase_major"/>
</dbReference>
<dbReference type="GeneID" id="99986143"/>
<evidence type="ECO:0000256" key="2">
    <source>
        <dbReference type="ARBA" id="ARBA00004998"/>
    </source>
</evidence>
<gene>
    <name evidence="9" type="ORF">SAMN05216290_1418</name>
</gene>
<reference evidence="10" key="1">
    <citation type="submission" date="2016-10" db="EMBL/GenBank/DDBJ databases">
        <authorList>
            <person name="Varghese N."/>
            <person name="Submissions S."/>
        </authorList>
    </citation>
    <scope>NUCLEOTIDE SEQUENCE [LARGE SCALE GENOMIC DNA]</scope>
    <source>
        <strain evidence="10">CGMCC 1.12402</strain>
    </source>
</reference>
<dbReference type="GO" id="GO:0005737">
    <property type="term" value="C:cytoplasm"/>
    <property type="evidence" value="ECO:0007669"/>
    <property type="project" value="TreeGrafter"/>
</dbReference>
<dbReference type="InterPro" id="IPR049704">
    <property type="entry name" value="Aminotrans_3_PPA_site"/>
</dbReference>
<dbReference type="GO" id="GO:0042802">
    <property type="term" value="F:identical protein binding"/>
    <property type="evidence" value="ECO:0007669"/>
    <property type="project" value="TreeGrafter"/>
</dbReference>
<comment type="pathway">
    <text evidence="2">Amino-acid biosynthesis; L-proline biosynthesis; L-glutamate 5-semialdehyde from L-ornithine: step 1/1.</text>
</comment>
<dbReference type="Gene3D" id="3.40.640.10">
    <property type="entry name" value="Type I PLP-dependent aspartate aminotransferase-like (Major domain)"/>
    <property type="match status" value="1"/>
</dbReference>
<dbReference type="EC" id="2.6.1.13" evidence="3"/>
<dbReference type="UniPathway" id="UPA00098">
    <property type="reaction ID" value="UER00358"/>
</dbReference>
<dbReference type="NCBIfam" id="TIGR01885">
    <property type="entry name" value="Orn_aminotrans"/>
    <property type="match status" value="1"/>
</dbReference>
<dbReference type="InterPro" id="IPR005814">
    <property type="entry name" value="Aminotrans_3"/>
</dbReference>
<proteinExistence type="inferred from homology"/>
<keyword evidence="5" id="KW-0808">Transferase</keyword>
<dbReference type="PROSITE" id="PS00600">
    <property type="entry name" value="AA_TRANSFER_CLASS_3"/>
    <property type="match status" value="1"/>
</dbReference>
<evidence type="ECO:0000313" key="9">
    <source>
        <dbReference type="EMBL" id="SEW04336.1"/>
    </source>
</evidence>
<evidence type="ECO:0000256" key="7">
    <source>
        <dbReference type="ARBA" id="ARBA00030587"/>
    </source>
</evidence>
<dbReference type="Pfam" id="PF00202">
    <property type="entry name" value="Aminotran_3"/>
    <property type="match status" value="1"/>
</dbReference>
<dbReference type="PANTHER" id="PTHR11986">
    <property type="entry name" value="AMINOTRANSFERASE CLASS III"/>
    <property type="match status" value="1"/>
</dbReference>
<evidence type="ECO:0000256" key="8">
    <source>
        <dbReference type="RuleBase" id="RU003560"/>
    </source>
</evidence>
<dbReference type="InterPro" id="IPR015422">
    <property type="entry name" value="PyrdxlP-dep_Trfase_small"/>
</dbReference>
<evidence type="ECO:0000256" key="5">
    <source>
        <dbReference type="ARBA" id="ARBA00022679"/>
    </source>
</evidence>
<evidence type="ECO:0000256" key="3">
    <source>
        <dbReference type="ARBA" id="ARBA00012924"/>
    </source>
</evidence>
<accession>A0A1I0NSQ8</accession>
<organism evidence="9 10">
    <name type="scientific">Roseivirga pacifica</name>
    <dbReference type="NCBI Taxonomy" id="1267423"/>
    <lineage>
        <taxon>Bacteria</taxon>
        <taxon>Pseudomonadati</taxon>
        <taxon>Bacteroidota</taxon>
        <taxon>Cytophagia</taxon>
        <taxon>Cytophagales</taxon>
        <taxon>Roseivirgaceae</taxon>
        <taxon>Roseivirga</taxon>
    </lineage>
</organism>
<sequence>MEMVQSSKEAIALENKYGAHNYHPLPVVLSKGEGVFLWDVEGKKYYDFLSAYSAVNQGHCHPRIVGALKEQAEQLTLTSRAFHSDVLGVFEKYMSEYFGFDKVLPMNTGAEAVETAIKLCRKWAYEKKGISQNEAKIIVCENNFHGRTTTIISFSNDPVARKNFGPYTEGFIKIAYDDIDALEAALKEENVAGFLVEPIQGEAGVYVPQDGFLSKANELCKQNNVLFIADEVQTGIARTGELLACNYENVNPDILVLGKAVSGGVYPVSAVLANNEVMDVIGPGQHGSTFGGNPLAAKVAMAALDVIRDEKLADNAKRLGEIFRERMNAFIQKSDLVSLVRGKGLLNAIVINDTEDSSTAWDICVKLKENGLLAKPTHGNIIRFAPPLVMTEEQLHDCCDIIERTINDCTKSEA</sequence>